<evidence type="ECO:0000313" key="13">
    <source>
        <dbReference type="EMBL" id="TNM99493.1"/>
    </source>
</evidence>
<feature type="compositionally biased region" description="Basic and acidic residues" evidence="10">
    <location>
        <begin position="1"/>
        <end position="12"/>
    </location>
</feature>
<dbReference type="GO" id="GO:0022857">
    <property type="term" value="F:transmembrane transporter activity"/>
    <property type="evidence" value="ECO:0007669"/>
    <property type="project" value="InterPro"/>
</dbReference>
<feature type="transmembrane region" description="Helical" evidence="11">
    <location>
        <begin position="337"/>
        <end position="358"/>
    </location>
</feature>
<feature type="transmembrane region" description="Helical" evidence="11">
    <location>
        <begin position="395"/>
        <end position="416"/>
    </location>
</feature>
<dbReference type="FunFam" id="1.20.1250.20:FF:000128">
    <property type="entry name" value="monocarboxylate transporter 12 isoform X1"/>
    <property type="match status" value="1"/>
</dbReference>
<evidence type="ECO:0000256" key="1">
    <source>
        <dbReference type="ARBA" id="ARBA00004554"/>
    </source>
</evidence>
<keyword evidence="4 11" id="KW-0812">Transmembrane</keyword>
<comment type="catalytic activity">
    <reaction evidence="7">
        <text>creatine(in) = creatine(out)</text>
        <dbReference type="Rhea" id="RHEA:73043"/>
        <dbReference type="ChEBI" id="CHEBI:57947"/>
    </reaction>
</comment>
<feature type="domain" description="Major facilitator superfamily (MFS) profile" evidence="12">
    <location>
        <begin position="28"/>
        <end position="484"/>
    </location>
</feature>
<name>A0A4Z2C5P3_9TELE</name>
<dbReference type="InterPro" id="IPR050327">
    <property type="entry name" value="Proton-linked_MCT"/>
</dbReference>
<evidence type="ECO:0000259" key="12">
    <source>
        <dbReference type="PROSITE" id="PS50850"/>
    </source>
</evidence>
<reference evidence="13 14" key="1">
    <citation type="submission" date="2019-04" db="EMBL/GenBank/DDBJ databases">
        <title>The sequence and de novo assembly of Takifugu bimaculatus genome using PacBio and Hi-C technologies.</title>
        <authorList>
            <person name="Xu P."/>
            <person name="Liu B."/>
            <person name="Zhou Z."/>
        </authorList>
    </citation>
    <scope>NUCLEOTIDE SEQUENCE [LARGE SCALE GENOMIC DNA]</scope>
    <source>
        <strain evidence="13">TB-2018</strain>
        <tissue evidence="13">Muscle</tissue>
    </source>
</reference>
<feature type="transmembrane region" description="Helical" evidence="11">
    <location>
        <begin position="97"/>
        <end position="115"/>
    </location>
</feature>
<keyword evidence="5 11" id="KW-1133">Transmembrane helix</keyword>
<comment type="caution">
    <text evidence="13">The sequence shown here is derived from an EMBL/GenBank/DDBJ whole genome shotgun (WGS) entry which is preliminary data.</text>
</comment>
<keyword evidence="3" id="KW-1003">Cell membrane</keyword>
<dbReference type="EMBL" id="SWLE01000005">
    <property type="protein sequence ID" value="TNM99493.1"/>
    <property type="molecule type" value="Genomic_DNA"/>
</dbReference>
<comment type="catalytic activity">
    <reaction evidence="8">
        <text>guanidinoacetate(in) = guanidinoacetate(out)</text>
        <dbReference type="Rhea" id="RHEA:73047"/>
        <dbReference type="ChEBI" id="CHEBI:57742"/>
    </reaction>
</comment>
<evidence type="ECO:0000256" key="5">
    <source>
        <dbReference type="ARBA" id="ARBA00022989"/>
    </source>
</evidence>
<comment type="subcellular location">
    <subcellularLocation>
        <location evidence="1">Basolateral cell membrane</location>
        <topology evidence="1">Multi-pass membrane protein</topology>
    </subcellularLocation>
</comment>
<dbReference type="AlphaFoldDB" id="A0A4Z2C5P3"/>
<sequence length="530" mass="57286">MSARVGKEEKLRGTGRSHGRQAHLKEDGAGWSSPACFIATICTRAVTRCVSVFFVEFQLRFEKDYSSTAWIHSITDATTMLCAPLGGFLGNWLSCRVTIILGGLLSSAGLILSSFASSLEQLYFCTGVLTGLGFALSYTPAISMVGVYFSERKALAYGIAMSGSGIGTFILAPTVQMFIEYYSWRGALLVLGGLVSNLCVCGALMRPLHPKRAGRAAALLSMPCLPGLTAQKLTNCILFSNKLTETMLGEAKLSEHKRRFSKEEPATVNPPSEPIGGTKPAPGGCLGFWANQKFQFLLAPNFLILSVSFCFLAYGCSTPVVHLVPYALSLGLEQKQAAFLMAIFGVSGIVGNITFGWIMDRKYLRRHRLLCYMLALGMEGLCCMFVPLLHSFPLLLTFSIFYGVFDGAYVALIPVVTSDVVDATNLTSALGVVYFLHAIPYLVSPPIGGWLVDRTGNYHATFLLSGASFMLSAVVPAAISLLKHQRKSNSCAWTRAPSPLESRWTPRDGNISDASCNLMKNSEPGEGTDL</sequence>
<feature type="transmembrane region" description="Helical" evidence="11">
    <location>
        <begin position="154"/>
        <end position="172"/>
    </location>
</feature>
<dbReference type="PROSITE" id="PS50850">
    <property type="entry name" value="MFS"/>
    <property type="match status" value="1"/>
</dbReference>
<protein>
    <recommendedName>
        <fullName evidence="12">Major facilitator superfamily (MFS) profile domain-containing protein</fullName>
    </recommendedName>
</protein>
<evidence type="ECO:0000256" key="6">
    <source>
        <dbReference type="ARBA" id="ARBA00023136"/>
    </source>
</evidence>
<dbReference type="InterPro" id="IPR011701">
    <property type="entry name" value="MFS"/>
</dbReference>
<keyword evidence="14" id="KW-1185">Reference proteome</keyword>
<evidence type="ECO:0000256" key="3">
    <source>
        <dbReference type="ARBA" id="ARBA00022475"/>
    </source>
</evidence>
<feature type="transmembrane region" description="Helical" evidence="11">
    <location>
        <begin position="370"/>
        <end position="389"/>
    </location>
</feature>
<feature type="region of interest" description="Disordered" evidence="10">
    <location>
        <begin position="1"/>
        <end position="26"/>
    </location>
</feature>
<feature type="transmembrane region" description="Helical" evidence="11">
    <location>
        <begin position="302"/>
        <end position="325"/>
    </location>
</feature>
<dbReference type="SUPFAM" id="SSF103473">
    <property type="entry name" value="MFS general substrate transporter"/>
    <property type="match status" value="1"/>
</dbReference>
<feature type="transmembrane region" description="Helical" evidence="11">
    <location>
        <begin position="423"/>
        <end position="442"/>
    </location>
</feature>
<feature type="region of interest" description="Disordered" evidence="10">
    <location>
        <begin position="503"/>
        <end position="530"/>
    </location>
</feature>
<dbReference type="Pfam" id="PF07690">
    <property type="entry name" value="MFS_1"/>
    <property type="match status" value="1"/>
</dbReference>
<gene>
    <name evidence="13" type="ORF">fugu_012526</name>
</gene>
<feature type="compositionally biased region" description="Basic residues" evidence="10">
    <location>
        <begin position="13"/>
        <end position="22"/>
    </location>
</feature>
<accession>A0A4Z2C5P3</accession>
<feature type="transmembrane region" description="Helical" evidence="11">
    <location>
        <begin position="121"/>
        <end position="142"/>
    </location>
</feature>
<comment type="function">
    <text evidence="9">Functions as a transporter for creatine and as well for its precursor guanidinoacetate. Transport of creatine and GAA is independent of resting membrane potential and extracellular Na(+), Cl(-), or pH. Contributes to the process of creatine biosynthesis and distribution.</text>
</comment>
<proteinExistence type="inferred from homology"/>
<evidence type="ECO:0000256" key="11">
    <source>
        <dbReference type="SAM" id="Phobius"/>
    </source>
</evidence>
<dbReference type="InterPro" id="IPR036259">
    <property type="entry name" value="MFS_trans_sf"/>
</dbReference>
<evidence type="ECO:0000313" key="14">
    <source>
        <dbReference type="Proteomes" id="UP000516260"/>
    </source>
</evidence>
<evidence type="ECO:0000256" key="9">
    <source>
        <dbReference type="ARBA" id="ARBA00037605"/>
    </source>
</evidence>
<comment type="similarity">
    <text evidence="2">Belongs to the major facilitator superfamily. Monocarboxylate porter (TC 2.A.1.13) family.</text>
</comment>
<dbReference type="InterPro" id="IPR020846">
    <property type="entry name" value="MFS_dom"/>
</dbReference>
<keyword evidence="6 11" id="KW-0472">Membrane</keyword>
<dbReference type="GO" id="GO:0016323">
    <property type="term" value="C:basolateral plasma membrane"/>
    <property type="evidence" value="ECO:0007669"/>
    <property type="project" value="UniProtKB-SubCell"/>
</dbReference>
<feature type="transmembrane region" description="Helical" evidence="11">
    <location>
        <begin position="462"/>
        <end position="482"/>
    </location>
</feature>
<evidence type="ECO:0000256" key="7">
    <source>
        <dbReference type="ARBA" id="ARBA00036521"/>
    </source>
</evidence>
<evidence type="ECO:0000256" key="4">
    <source>
        <dbReference type="ARBA" id="ARBA00022692"/>
    </source>
</evidence>
<dbReference type="GO" id="GO:0015881">
    <property type="term" value="P:creatine transmembrane transport"/>
    <property type="evidence" value="ECO:0007669"/>
    <property type="project" value="TreeGrafter"/>
</dbReference>
<dbReference type="PANTHER" id="PTHR11360">
    <property type="entry name" value="MONOCARBOXYLATE TRANSPORTER"/>
    <property type="match status" value="1"/>
</dbReference>
<dbReference type="PANTHER" id="PTHR11360:SF318">
    <property type="entry name" value="MONOCARBOXYLATE TRANSPORTER 12"/>
    <property type="match status" value="1"/>
</dbReference>
<dbReference type="Gene3D" id="1.20.1250.20">
    <property type="entry name" value="MFS general substrate transporter like domains"/>
    <property type="match status" value="2"/>
</dbReference>
<evidence type="ECO:0000256" key="8">
    <source>
        <dbReference type="ARBA" id="ARBA00036771"/>
    </source>
</evidence>
<organism evidence="13 14">
    <name type="scientific">Takifugu bimaculatus</name>
    <dbReference type="NCBI Taxonomy" id="433685"/>
    <lineage>
        <taxon>Eukaryota</taxon>
        <taxon>Metazoa</taxon>
        <taxon>Chordata</taxon>
        <taxon>Craniata</taxon>
        <taxon>Vertebrata</taxon>
        <taxon>Euteleostomi</taxon>
        <taxon>Actinopterygii</taxon>
        <taxon>Neopterygii</taxon>
        <taxon>Teleostei</taxon>
        <taxon>Neoteleostei</taxon>
        <taxon>Acanthomorphata</taxon>
        <taxon>Eupercaria</taxon>
        <taxon>Tetraodontiformes</taxon>
        <taxon>Tetradontoidea</taxon>
        <taxon>Tetraodontidae</taxon>
        <taxon>Takifugu</taxon>
    </lineage>
</organism>
<evidence type="ECO:0000256" key="10">
    <source>
        <dbReference type="SAM" id="MobiDB-lite"/>
    </source>
</evidence>
<dbReference type="Proteomes" id="UP000516260">
    <property type="component" value="Chromosome 13"/>
</dbReference>
<evidence type="ECO:0000256" key="2">
    <source>
        <dbReference type="ARBA" id="ARBA00006727"/>
    </source>
</evidence>
<feature type="transmembrane region" description="Helical" evidence="11">
    <location>
        <begin position="184"/>
        <end position="205"/>
    </location>
</feature>